<dbReference type="EMBL" id="CM017324">
    <property type="protein sequence ID" value="KAE8037950.1"/>
    <property type="molecule type" value="Genomic_DNA"/>
</dbReference>
<dbReference type="Proteomes" id="UP000327013">
    <property type="component" value="Chromosome 4"/>
</dbReference>
<protein>
    <submittedName>
        <fullName evidence="1">Uncharacterized protein</fullName>
    </submittedName>
</protein>
<dbReference type="AlphaFoldDB" id="A0A660KQI5"/>
<proteinExistence type="predicted"/>
<gene>
    <name evidence="1" type="ORF">FH972_010500</name>
</gene>
<organism evidence="1 2">
    <name type="scientific">Carpinus fangiana</name>
    <dbReference type="NCBI Taxonomy" id="176857"/>
    <lineage>
        <taxon>Eukaryota</taxon>
        <taxon>Viridiplantae</taxon>
        <taxon>Streptophyta</taxon>
        <taxon>Embryophyta</taxon>
        <taxon>Tracheophyta</taxon>
        <taxon>Spermatophyta</taxon>
        <taxon>Magnoliopsida</taxon>
        <taxon>eudicotyledons</taxon>
        <taxon>Gunneridae</taxon>
        <taxon>Pentapetalae</taxon>
        <taxon>rosids</taxon>
        <taxon>fabids</taxon>
        <taxon>Fagales</taxon>
        <taxon>Betulaceae</taxon>
        <taxon>Carpinus</taxon>
    </lineage>
</organism>
<accession>A0A660KQI5</accession>
<name>A0A660KQI5_9ROSI</name>
<evidence type="ECO:0000313" key="1">
    <source>
        <dbReference type="EMBL" id="KAE8037950.1"/>
    </source>
</evidence>
<reference evidence="1 2" key="1">
    <citation type="submission" date="2019-06" db="EMBL/GenBank/DDBJ databases">
        <title>A chromosomal-level reference genome of Carpinus fangiana (Coryloideae, Betulaceae).</title>
        <authorList>
            <person name="Yang X."/>
            <person name="Wang Z."/>
            <person name="Zhang L."/>
            <person name="Hao G."/>
            <person name="Liu J."/>
            <person name="Yang Y."/>
        </authorList>
    </citation>
    <scope>NUCLEOTIDE SEQUENCE [LARGE SCALE GENOMIC DNA]</scope>
    <source>
        <strain evidence="1">Cfa_2016G</strain>
        <tissue evidence="1">Leaf</tissue>
    </source>
</reference>
<evidence type="ECO:0000313" key="2">
    <source>
        <dbReference type="Proteomes" id="UP000327013"/>
    </source>
</evidence>
<sequence>MAGIAKIMGENETERIWTAKVPPSLKQILIENRAVTKVHFQLDRKISTIHTERREFQLVLTKEDWIPKTEETTSSNNHANASCAYAFIKHNIRTYSVKIFNWSEQCFKRHECPTMSLDF</sequence>
<keyword evidence="2" id="KW-1185">Reference proteome</keyword>